<dbReference type="HOGENOM" id="CLU_868322_0_0_9"/>
<evidence type="ECO:0000259" key="2">
    <source>
        <dbReference type="Pfam" id="PF18705"/>
    </source>
</evidence>
<dbReference type="Pfam" id="PF18705">
    <property type="entry name" value="DUF5643"/>
    <property type="match status" value="1"/>
</dbReference>
<dbReference type="Proteomes" id="UP000029278">
    <property type="component" value="Unassembled WGS sequence"/>
</dbReference>
<protein>
    <recommendedName>
        <fullName evidence="2">DUF5643 domain-containing protein</fullName>
    </recommendedName>
</protein>
<dbReference type="OrthoDB" id="2571714at2"/>
<evidence type="ECO:0000313" key="4">
    <source>
        <dbReference type="Proteomes" id="UP000029278"/>
    </source>
</evidence>
<dbReference type="Gene3D" id="2.60.40.1640">
    <property type="entry name" value="Conserved domain protein"/>
    <property type="match status" value="1"/>
</dbReference>
<dbReference type="PATRIC" id="fig|44252.3.peg.3091"/>
<organism evidence="3 4">
    <name type="scientific">Paenibacillus macerans</name>
    <name type="common">Bacillus macerans</name>
    <dbReference type="NCBI Taxonomy" id="44252"/>
    <lineage>
        <taxon>Bacteria</taxon>
        <taxon>Bacillati</taxon>
        <taxon>Bacillota</taxon>
        <taxon>Bacilli</taxon>
        <taxon>Bacillales</taxon>
        <taxon>Paenibacillaceae</taxon>
        <taxon>Paenibacillus</taxon>
    </lineage>
</organism>
<name>A0A090ZDN7_PAEMA</name>
<keyword evidence="4" id="KW-1185">Reference proteome</keyword>
<dbReference type="EMBL" id="JMQA01000028">
    <property type="protein sequence ID" value="KFN08513.1"/>
    <property type="molecule type" value="Genomic_DNA"/>
</dbReference>
<dbReference type="STRING" id="44252.DJ90_5079"/>
<comment type="caution">
    <text evidence="3">The sequence shown here is derived from an EMBL/GenBank/DDBJ whole genome shotgun (WGS) entry which is preliminary data.</text>
</comment>
<evidence type="ECO:0000313" key="3">
    <source>
        <dbReference type="EMBL" id="KFN08513.1"/>
    </source>
</evidence>
<reference evidence="3 4" key="1">
    <citation type="submission" date="2014-04" db="EMBL/GenBank/DDBJ databases">
        <authorList>
            <person name="Bishop-Lilly K.A."/>
            <person name="Broomall S.M."/>
            <person name="Chain P.S."/>
            <person name="Chertkov O."/>
            <person name="Coyne S.R."/>
            <person name="Daligault H.E."/>
            <person name="Davenport K.W."/>
            <person name="Erkkila T."/>
            <person name="Frey K.G."/>
            <person name="Gibbons H.S."/>
            <person name="Gu W."/>
            <person name="Jaissle J."/>
            <person name="Johnson S.L."/>
            <person name="Koroleva G.I."/>
            <person name="Ladner J.T."/>
            <person name="Lo C.-C."/>
            <person name="Minogue T.D."/>
            <person name="Munk C."/>
            <person name="Palacios G.F."/>
            <person name="Redden C.L."/>
            <person name="Rosenzweig C.N."/>
            <person name="Scholz M.B."/>
            <person name="Teshima H."/>
            <person name="Xu Y."/>
        </authorList>
    </citation>
    <scope>NUCLEOTIDE SEQUENCE [LARGE SCALE GENOMIC DNA]</scope>
    <source>
        <strain evidence="3 4">8244</strain>
    </source>
</reference>
<evidence type="ECO:0000256" key="1">
    <source>
        <dbReference type="SAM" id="SignalP"/>
    </source>
</evidence>
<sequence length="328" mass="34857">MKKAYKVMSSAALAGALLLGTAWGAAEAAGPTAAATSAAKSGGTLSAAKGKAPSVTQQGITLEVSQAIYDGNYVGITLKRSGKGLTGSITGKYDEKTEDYIYEKGAIKDLDLFINGKSAYQYGGGKSMSQRPSIVRGPGATPDTMKISMVDPSWLGGSLKAFPDKFKLTAKVTLEGVDKPYTLTMTLQKTKGKALKPNLTKKRGDYSVTLSKLNVTSTSTRVQLIEKGLDKNKSSHIMYEAVDDQGNEMAMISGHGSDENNKNGDTYNDFVFSASGKDAKSITIKAFEPGFVPDDPNDPNSPGIFKTDSNGKLIKNYIKDLEMTVNIK</sequence>
<dbReference type="RefSeq" id="WP_036623992.1">
    <property type="nucleotide sequence ID" value="NZ_JAKOBR010000106.1"/>
</dbReference>
<proteinExistence type="predicted"/>
<feature type="signal peptide" evidence="1">
    <location>
        <begin position="1"/>
        <end position="28"/>
    </location>
</feature>
<gene>
    <name evidence="3" type="ORF">DJ90_5079</name>
</gene>
<feature type="chain" id="PRO_5001867903" description="DUF5643 domain-containing protein" evidence="1">
    <location>
        <begin position="29"/>
        <end position="328"/>
    </location>
</feature>
<dbReference type="AlphaFoldDB" id="A0A090ZDN7"/>
<accession>A0A090ZDN7</accession>
<dbReference type="InterPro" id="IPR040680">
    <property type="entry name" value="DUF5643"/>
</dbReference>
<keyword evidence="1" id="KW-0732">Signal</keyword>
<dbReference type="GeneID" id="77008035"/>
<feature type="domain" description="DUF5643" evidence="2">
    <location>
        <begin position="193"/>
        <end position="287"/>
    </location>
</feature>